<reference evidence="1" key="1">
    <citation type="submission" date="2023-03" db="EMBL/GenBank/DDBJ databases">
        <title>Amycolatopsis taiwanensis NBRC 103393.</title>
        <authorList>
            <person name="Ichikawa N."/>
            <person name="Sato H."/>
            <person name="Tonouchi N."/>
        </authorList>
    </citation>
    <scope>NUCLEOTIDE SEQUENCE</scope>
    <source>
        <strain evidence="1">NBRC 103393</strain>
    </source>
</reference>
<dbReference type="AlphaFoldDB" id="A0A9W6R0Y7"/>
<comment type="caution">
    <text evidence="1">The sequence shown here is derived from an EMBL/GenBank/DDBJ whole genome shotgun (WGS) entry which is preliminary data.</text>
</comment>
<protein>
    <submittedName>
        <fullName evidence="1">Uncharacterized protein</fullName>
    </submittedName>
</protein>
<keyword evidence="2" id="KW-1185">Reference proteome</keyword>
<dbReference type="Proteomes" id="UP001165136">
    <property type="component" value="Unassembled WGS sequence"/>
</dbReference>
<name>A0A9W6R0Y7_9PSEU</name>
<sequence>MERHIRKVPSGLTHGARSFVRTHGVRLEPIALDDSRDRWLAAGIPVQQIDRVVAFEQKWGLKYRAMIRLWRHAWNEFVRSLTTTSKSAGSTAHG</sequence>
<proteinExistence type="predicted"/>
<evidence type="ECO:0000313" key="1">
    <source>
        <dbReference type="EMBL" id="GLY66631.1"/>
    </source>
</evidence>
<dbReference type="EMBL" id="BSTI01000006">
    <property type="protein sequence ID" value="GLY66631.1"/>
    <property type="molecule type" value="Genomic_DNA"/>
</dbReference>
<evidence type="ECO:0000313" key="2">
    <source>
        <dbReference type="Proteomes" id="UP001165136"/>
    </source>
</evidence>
<accession>A0A9W6R0Y7</accession>
<gene>
    <name evidence="1" type="ORF">Atai01_32500</name>
</gene>
<organism evidence="1 2">
    <name type="scientific">Amycolatopsis taiwanensis</name>
    <dbReference type="NCBI Taxonomy" id="342230"/>
    <lineage>
        <taxon>Bacteria</taxon>
        <taxon>Bacillati</taxon>
        <taxon>Actinomycetota</taxon>
        <taxon>Actinomycetes</taxon>
        <taxon>Pseudonocardiales</taxon>
        <taxon>Pseudonocardiaceae</taxon>
        <taxon>Amycolatopsis</taxon>
    </lineage>
</organism>